<evidence type="ECO:0000256" key="1">
    <source>
        <dbReference type="SAM" id="MobiDB-lite"/>
    </source>
</evidence>
<sequence length="127" mass="14423">GYYRVNEKRVRLLQTFTEKNTTTGEVSGHTFLMAVPKEGIEKIEAMEKTNSQKEIRVYCGAGEQLWLHPRGEMATPLEEWAVKEKRTRSRPGEEEAMEEDEDLVALGSESSSEDEEEDKEGTSVLRG</sequence>
<name>A0A7R8X100_9CRUS</name>
<reference evidence="2" key="1">
    <citation type="submission" date="2020-11" db="EMBL/GenBank/DDBJ databases">
        <authorList>
            <person name="Tran Van P."/>
        </authorList>
    </citation>
    <scope>NUCLEOTIDE SEQUENCE</scope>
</reference>
<feature type="compositionally biased region" description="Acidic residues" evidence="1">
    <location>
        <begin position="94"/>
        <end position="103"/>
    </location>
</feature>
<feature type="non-terminal residue" evidence="2">
    <location>
        <position position="1"/>
    </location>
</feature>
<organism evidence="2">
    <name type="scientific">Cyprideis torosa</name>
    <dbReference type="NCBI Taxonomy" id="163714"/>
    <lineage>
        <taxon>Eukaryota</taxon>
        <taxon>Metazoa</taxon>
        <taxon>Ecdysozoa</taxon>
        <taxon>Arthropoda</taxon>
        <taxon>Crustacea</taxon>
        <taxon>Oligostraca</taxon>
        <taxon>Ostracoda</taxon>
        <taxon>Podocopa</taxon>
        <taxon>Podocopida</taxon>
        <taxon>Cytherocopina</taxon>
        <taxon>Cytheroidea</taxon>
        <taxon>Cytherideidae</taxon>
        <taxon>Cyprideis</taxon>
    </lineage>
</organism>
<feature type="region of interest" description="Disordered" evidence="1">
    <location>
        <begin position="82"/>
        <end position="127"/>
    </location>
</feature>
<protein>
    <submittedName>
        <fullName evidence="2">Uncharacterized protein</fullName>
    </submittedName>
</protein>
<dbReference type="EMBL" id="OB709376">
    <property type="protein sequence ID" value="CAD7238816.1"/>
    <property type="molecule type" value="Genomic_DNA"/>
</dbReference>
<gene>
    <name evidence="2" type="ORF">CTOB1V02_LOCUS16631</name>
</gene>
<evidence type="ECO:0000313" key="2">
    <source>
        <dbReference type="EMBL" id="CAD7238816.1"/>
    </source>
</evidence>
<accession>A0A7R8X100</accession>
<dbReference type="AlphaFoldDB" id="A0A7R8X100"/>
<proteinExistence type="predicted"/>